<evidence type="ECO:0000256" key="1">
    <source>
        <dbReference type="SAM" id="Phobius"/>
    </source>
</evidence>
<name>A0AAD8J3U1_9APIA</name>
<reference evidence="2" key="1">
    <citation type="submission" date="2023-02" db="EMBL/GenBank/DDBJ databases">
        <title>Genome of toxic invasive species Heracleum sosnowskyi carries increased number of genes despite the absence of recent whole-genome duplications.</title>
        <authorList>
            <person name="Schelkunov M."/>
            <person name="Shtratnikova V."/>
            <person name="Makarenko M."/>
            <person name="Klepikova A."/>
            <person name="Omelchenko D."/>
            <person name="Novikova G."/>
            <person name="Obukhova E."/>
            <person name="Bogdanov V."/>
            <person name="Penin A."/>
            <person name="Logacheva M."/>
        </authorList>
    </citation>
    <scope>NUCLEOTIDE SEQUENCE</scope>
    <source>
        <strain evidence="2">Hsosn_3</strain>
        <tissue evidence="2">Leaf</tissue>
    </source>
</reference>
<evidence type="ECO:0000313" key="2">
    <source>
        <dbReference type="EMBL" id="KAK1395756.1"/>
    </source>
</evidence>
<protein>
    <submittedName>
        <fullName evidence="2">Fanconi anemia group G protein</fullName>
    </submittedName>
</protein>
<dbReference type="AlphaFoldDB" id="A0AAD8J3U1"/>
<keyword evidence="1" id="KW-1133">Transmembrane helix</keyword>
<organism evidence="2 3">
    <name type="scientific">Heracleum sosnowskyi</name>
    <dbReference type="NCBI Taxonomy" id="360622"/>
    <lineage>
        <taxon>Eukaryota</taxon>
        <taxon>Viridiplantae</taxon>
        <taxon>Streptophyta</taxon>
        <taxon>Embryophyta</taxon>
        <taxon>Tracheophyta</taxon>
        <taxon>Spermatophyta</taxon>
        <taxon>Magnoliopsida</taxon>
        <taxon>eudicotyledons</taxon>
        <taxon>Gunneridae</taxon>
        <taxon>Pentapetalae</taxon>
        <taxon>asterids</taxon>
        <taxon>campanulids</taxon>
        <taxon>Apiales</taxon>
        <taxon>Apiaceae</taxon>
        <taxon>Apioideae</taxon>
        <taxon>apioid superclade</taxon>
        <taxon>Tordylieae</taxon>
        <taxon>Tordyliinae</taxon>
        <taxon>Heracleum</taxon>
    </lineage>
</organism>
<dbReference type="PANTHER" id="PTHR33344:SF1">
    <property type="entry name" value="OS06G0214100 PROTEIN"/>
    <property type="match status" value="1"/>
</dbReference>
<feature type="transmembrane region" description="Helical" evidence="1">
    <location>
        <begin position="21"/>
        <end position="41"/>
    </location>
</feature>
<comment type="caution">
    <text evidence="2">The sequence shown here is derived from an EMBL/GenBank/DDBJ whole genome shotgun (WGS) entry which is preliminary data.</text>
</comment>
<keyword evidence="1" id="KW-0812">Transmembrane</keyword>
<keyword evidence="3" id="KW-1185">Reference proteome</keyword>
<accession>A0AAD8J3U1</accession>
<dbReference type="PANTHER" id="PTHR33344">
    <property type="entry name" value="OS02G0761600 PROTEIN"/>
    <property type="match status" value="1"/>
</dbReference>
<gene>
    <name evidence="2" type="ORF">POM88_005619</name>
</gene>
<sequence length="326" mass="37774">MARGEWGYYNGRTKWCSYRRTTLIICSINIGVALYVLHTLYTSLYTYPFNDPQKAARYTPDQIRKMEESNDIRKASQPTELIKLVNEIRKDFLREEKRVDLPSDLKQQVIDEIVELLRSLKSSNATVQNEAVERWRKQKIREARGVARGDILNPNILPKDAKILAKTLKSRWDEFREEIGLWIPVAIINKEHDDKPEGEEEFDSQIIAGRQLPPECHTELHTDYGGAAVRWGLTHHKESAFDCCQACLDQAKNAKEGEKRCNIWVYCPSEGGCYSPDIYEHKHQECWLKYDEKPQVSFKDTYSESYRNSHPNVPLVVPWVAGIVSV</sequence>
<evidence type="ECO:0000313" key="3">
    <source>
        <dbReference type="Proteomes" id="UP001237642"/>
    </source>
</evidence>
<dbReference type="EMBL" id="JAUIZM010000002">
    <property type="protein sequence ID" value="KAK1395756.1"/>
    <property type="molecule type" value="Genomic_DNA"/>
</dbReference>
<dbReference type="Proteomes" id="UP001237642">
    <property type="component" value="Unassembled WGS sequence"/>
</dbReference>
<proteinExistence type="predicted"/>
<keyword evidence="1" id="KW-0472">Membrane</keyword>
<reference evidence="2" key="2">
    <citation type="submission" date="2023-05" db="EMBL/GenBank/DDBJ databases">
        <authorList>
            <person name="Schelkunov M.I."/>
        </authorList>
    </citation>
    <scope>NUCLEOTIDE SEQUENCE</scope>
    <source>
        <strain evidence="2">Hsosn_3</strain>
        <tissue evidence="2">Leaf</tissue>
    </source>
</reference>